<sequence length="177" mass="17650">MLQKRYSIPLIAGLAALAIAGGVSAALAAPSPTPAATSTVSPSTATSTPDVPVAAPATNGPVATGKPDLASISDGKPPTPDQVLSLIKGNAIEFPQLTASYVKITTLGDLSQVLQALPGGYTPDQKVIVATGIGAFVPQFGRDGQKMTWGAIMVDADTGGMIGSFSQPGDVPTALLP</sequence>
<protein>
    <submittedName>
        <fullName evidence="3">Uncharacterized protein</fullName>
    </submittedName>
</protein>
<keyword evidence="2" id="KW-0732">Signal</keyword>
<dbReference type="AlphaFoldDB" id="A0A4T2B6W9"/>
<reference evidence="3 4" key="1">
    <citation type="journal article" date="2019" name="Microorganisms">
        <title>Systematic Affiliation and Genome Analysis of Subtercola vilae DB165(T) with Particular Emphasis on Cold Adaptation of an Isolate from a High-Altitude Cold Volcano Lake.</title>
        <authorList>
            <person name="Villalobos A.S."/>
            <person name="Wiese J."/>
            <person name="Imhoff J.F."/>
            <person name="Dorador C."/>
            <person name="Keller A."/>
            <person name="Hentschel U."/>
        </authorList>
    </citation>
    <scope>NUCLEOTIDE SEQUENCE [LARGE SCALE GENOMIC DNA]</scope>
    <source>
        <strain evidence="3 4">DB165</strain>
    </source>
</reference>
<feature type="signal peptide" evidence="2">
    <location>
        <begin position="1"/>
        <end position="28"/>
    </location>
</feature>
<evidence type="ECO:0000313" key="4">
    <source>
        <dbReference type="Proteomes" id="UP000306192"/>
    </source>
</evidence>
<gene>
    <name evidence="3" type="ORF">D4765_18890</name>
</gene>
<evidence type="ECO:0000256" key="1">
    <source>
        <dbReference type="SAM" id="MobiDB-lite"/>
    </source>
</evidence>
<feature type="compositionally biased region" description="Low complexity" evidence="1">
    <location>
        <begin position="31"/>
        <end position="53"/>
    </location>
</feature>
<feature type="region of interest" description="Disordered" evidence="1">
    <location>
        <begin position="31"/>
        <end position="77"/>
    </location>
</feature>
<comment type="caution">
    <text evidence="3">The sequence shown here is derived from an EMBL/GenBank/DDBJ whole genome shotgun (WGS) entry which is preliminary data.</text>
</comment>
<keyword evidence="4" id="KW-1185">Reference proteome</keyword>
<evidence type="ECO:0000313" key="3">
    <source>
        <dbReference type="EMBL" id="TIH26675.1"/>
    </source>
</evidence>
<dbReference type="EMBL" id="QYRT01000086">
    <property type="protein sequence ID" value="TIH26675.1"/>
    <property type="molecule type" value="Genomic_DNA"/>
</dbReference>
<dbReference type="RefSeq" id="WP_136643841.1">
    <property type="nucleotide sequence ID" value="NZ_QYRT01000086.1"/>
</dbReference>
<accession>A0A4T2B6W9</accession>
<dbReference type="OrthoDB" id="8674919at2"/>
<dbReference type="Proteomes" id="UP000306192">
    <property type="component" value="Unassembled WGS sequence"/>
</dbReference>
<name>A0A4T2B6W9_9MICO</name>
<organism evidence="3 4">
    <name type="scientific">Subtercola vilae</name>
    <dbReference type="NCBI Taxonomy" id="2056433"/>
    <lineage>
        <taxon>Bacteria</taxon>
        <taxon>Bacillati</taxon>
        <taxon>Actinomycetota</taxon>
        <taxon>Actinomycetes</taxon>
        <taxon>Micrococcales</taxon>
        <taxon>Microbacteriaceae</taxon>
        <taxon>Subtercola</taxon>
    </lineage>
</organism>
<feature type="chain" id="PRO_5020694421" evidence="2">
    <location>
        <begin position="29"/>
        <end position="177"/>
    </location>
</feature>
<proteinExistence type="predicted"/>
<evidence type="ECO:0000256" key="2">
    <source>
        <dbReference type="SAM" id="SignalP"/>
    </source>
</evidence>